<organism evidence="1 2">
    <name type="scientific">Caenorhabditis japonica</name>
    <dbReference type="NCBI Taxonomy" id="281687"/>
    <lineage>
        <taxon>Eukaryota</taxon>
        <taxon>Metazoa</taxon>
        <taxon>Ecdysozoa</taxon>
        <taxon>Nematoda</taxon>
        <taxon>Chromadorea</taxon>
        <taxon>Rhabditida</taxon>
        <taxon>Rhabditina</taxon>
        <taxon>Rhabditomorpha</taxon>
        <taxon>Rhabditoidea</taxon>
        <taxon>Rhabditidae</taxon>
        <taxon>Peloderinae</taxon>
        <taxon>Caenorhabditis</taxon>
    </lineage>
</organism>
<evidence type="ECO:0000313" key="2">
    <source>
        <dbReference type="Proteomes" id="UP000005237"/>
    </source>
</evidence>
<accession>A0A8R1IK35</accession>
<name>A0A8R1IK35_CAEJA</name>
<reference evidence="2" key="1">
    <citation type="submission" date="2010-08" db="EMBL/GenBank/DDBJ databases">
        <authorList>
            <consortium name="Caenorhabditis japonica Sequencing Consortium"/>
            <person name="Wilson R.K."/>
        </authorList>
    </citation>
    <scope>NUCLEOTIDE SEQUENCE [LARGE SCALE GENOMIC DNA]</scope>
    <source>
        <strain evidence="2">DF5081</strain>
    </source>
</reference>
<dbReference type="EnsemblMetazoa" id="CJA31977.1">
    <property type="protein sequence ID" value="CJA31977.1"/>
    <property type="gene ID" value="WBGene00207824"/>
</dbReference>
<proteinExistence type="predicted"/>
<evidence type="ECO:0000313" key="1">
    <source>
        <dbReference type="EnsemblMetazoa" id="CJA31977.1"/>
    </source>
</evidence>
<protein>
    <submittedName>
        <fullName evidence="1">Uncharacterized protein</fullName>
    </submittedName>
</protein>
<reference evidence="1" key="2">
    <citation type="submission" date="2022-06" db="UniProtKB">
        <authorList>
            <consortium name="EnsemblMetazoa"/>
        </authorList>
    </citation>
    <scope>IDENTIFICATION</scope>
    <source>
        <strain evidence="1">DF5081</strain>
    </source>
</reference>
<sequence length="119" mass="13871">MDVFHAKKIRNHKKQKVRKNIYVVTGLSFMVLDDLEHSVGHTRDEFLQLCHTDRVPFLKNFWAHPNRTCQDTLAILNWVQVWAVCRPVQDIDSFDVNLSHGLFARVDTGIVLLEDVETE</sequence>
<keyword evidence="2" id="KW-1185">Reference proteome</keyword>
<dbReference type="Proteomes" id="UP000005237">
    <property type="component" value="Unassembled WGS sequence"/>
</dbReference>
<dbReference type="AlphaFoldDB" id="A0A8R1IK35"/>